<reference evidence="2" key="1">
    <citation type="submission" date="2018-04" db="EMBL/GenBank/DDBJ databases">
        <authorList>
            <person name="Cornet L."/>
        </authorList>
    </citation>
    <scope>NUCLEOTIDE SEQUENCE [LARGE SCALE GENOMIC DNA]</scope>
</reference>
<gene>
    <name evidence="1" type="ORF">DCF17_14860</name>
</gene>
<name>A0A2W4XRZ1_9CYAN</name>
<evidence type="ECO:0000313" key="2">
    <source>
        <dbReference type="Proteomes" id="UP000249081"/>
    </source>
</evidence>
<organism evidence="1 2">
    <name type="scientific">Shackletoniella antarctica</name>
    <dbReference type="NCBI Taxonomy" id="268115"/>
    <lineage>
        <taxon>Bacteria</taxon>
        <taxon>Bacillati</taxon>
        <taxon>Cyanobacteriota</taxon>
        <taxon>Cyanophyceae</taxon>
        <taxon>Oculatellales</taxon>
        <taxon>Oculatellaceae</taxon>
        <taxon>Shackletoniella</taxon>
    </lineage>
</organism>
<comment type="caution">
    <text evidence="1">The sequence shown here is derived from an EMBL/GenBank/DDBJ whole genome shotgun (WGS) entry which is preliminary data.</text>
</comment>
<accession>A0A2W4XRZ1</accession>
<dbReference type="AlphaFoldDB" id="A0A2W4XRZ1"/>
<dbReference type="EMBL" id="QBMN01000106">
    <property type="protein sequence ID" value="PZO38281.1"/>
    <property type="molecule type" value="Genomic_DNA"/>
</dbReference>
<sequence>MPVSLSNPTLSPNSSSANVLSWLKESMGLPGAELHLKLRGNILHVLCETSASLGQSAVLLKLVRSLLEDGADRVRQHYPQVYQLYVYSRQTGNPTPDWTAPIYLNRLERHLTQLVLENQDEADIKATQSLLEQYTQGQPELGGGSGAMVLSNLSLARKGDPEAIAWYLSETLSTLDVGVWVSIKAIPGTAHLHRMAIAIDDSDPAAEAAGDGDTTISRLWILCEATYSPDPSLIARPTAERLRQLQLTQFKDAVLLLQVRGESKPDWSLRIDLTPPEEMLREWGRWGDTDAIARLLSAAVASWHLGVTAELTNGTLHLICSPQSGDHDTQQAEGLEAKDAVLEALTTPLSDLAPQGILRAVIYGQAQNLPGVTATPAWVHYLDLPAAEHSALANTPEYLGQTGDLPAIAFLLTRLLNPSLDDRLATGGQRVQLLQRDGLLHVMVDGPVAPRRRLVAPPINEYLLSLSPVGVQGARIYGRRSGQSQPAWTYGQDFLARRRLVPEATPEFTASDAYVNELLVRPDGPVTAANLEADFEAELALGQWVEDHLTQGRQLLLRSQLLTNISPDTPRDGTDSLAQIGRSDGLKIAVVWA</sequence>
<dbReference type="Proteomes" id="UP000249081">
    <property type="component" value="Unassembled WGS sequence"/>
</dbReference>
<proteinExistence type="predicted"/>
<reference evidence="1 2" key="2">
    <citation type="submission" date="2018-06" db="EMBL/GenBank/DDBJ databases">
        <title>Metagenomic assembly of (sub)arctic Cyanobacteria and their associated microbiome from non-axenic cultures.</title>
        <authorList>
            <person name="Baurain D."/>
        </authorList>
    </citation>
    <scope>NUCLEOTIDE SEQUENCE [LARGE SCALE GENOMIC DNA]</scope>
    <source>
        <strain evidence="1">ULC041bin1</strain>
    </source>
</reference>
<protein>
    <submittedName>
        <fullName evidence="1">Uncharacterized protein</fullName>
    </submittedName>
</protein>
<evidence type="ECO:0000313" key="1">
    <source>
        <dbReference type="EMBL" id="PZO38281.1"/>
    </source>
</evidence>
<feature type="non-terminal residue" evidence="1">
    <location>
        <position position="593"/>
    </location>
</feature>